<dbReference type="CDD" id="cd01647">
    <property type="entry name" value="RT_LTR"/>
    <property type="match status" value="1"/>
</dbReference>
<evidence type="ECO:0000313" key="10">
    <source>
        <dbReference type="Proteomes" id="UP001231189"/>
    </source>
</evidence>
<dbReference type="Proteomes" id="UP001231189">
    <property type="component" value="Unassembled WGS sequence"/>
</dbReference>
<keyword evidence="3" id="KW-0540">Nuclease</keyword>
<dbReference type="FunFam" id="3.30.70.270:FF:000026">
    <property type="entry name" value="Transposon Ty3-G Gag-Pol polyprotein"/>
    <property type="match status" value="1"/>
</dbReference>
<name>A0AAD8SR06_LOLMU</name>
<dbReference type="Gene3D" id="3.30.70.270">
    <property type="match status" value="2"/>
</dbReference>
<dbReference type="InterPro" id="IPR050951">
    <property type="entry name" value="Retrovirus_Pol_polyprotein"/>
</dbReference>
<evidence type="ECO:0000256" key="7">
    <source>
        <dbReference type="SAM" id="MobiDB-lite"/>
    </source>
</evidence>
<evidence type="ECO:0000256" key="6">
    <source>
        <dbReference type="ARBA" id="ARBA00022918"/>
    </source>
</evidence>
<dbReference type="FunFam" id="3.10.20.370:FF:000001">
    <property type="entry name" value="Retrovirus-related Pol polyprotein from transposon 17.6-like protein"/>
    <property type="match status" value="1"/>
</dbReference>
<proteinExistence type="predicted"/>
<evidence type="ECO:0000256" key="4">
    <source>
        <dbReference type="ARBA" id="ARBA00022759"/>
    </source>
</evidence>
<dbReference type="InterPro" id="IPR041373">
    <property type="entry name" value="RT_RNaseH"/>
</dbReference>
<keyword evidence="2" id="KW-0548">Nucleotidyltransferase</keyword>
<keyword evidence="4" id="KW-0255">Endonuclease</keyword>
<evidence type="ECO:0000256" key="2">
    <source>
        <dbReference type="ARBA" id="ARBA00022695"/>
    </source>
</evidence>
<dbReference type="InterPro" id="IPR043128">
    <property type="entry name" value="Rev_trsase/Diguanyl_cyclase"/>
</dbReference>
<feature type="domain" description="Reverse transcriptase" evidence="8">
    <location>
        <begin position="225"/>
        <end position="404"/>
    </location>
</feature>
<dbReference type="AlphaFoldDB" id="A0AAD8SR06"/>
<sequence length="782" mass="90721">MEREAKQKEEAERAARDQFPPPPPPMTQQNFVQYMQLVEERQRVTLEQQNKFFQELLQQNRVERPENPGVTLADFQNTKPISFACARANGRGRLAYGYERKLNTVGCNDQEKVFTWEEFTRKFRESNVPESIVELKRREFESLEQKDKAILTYVGNSQSCPALLRKSTPRTRKEEVSEGVKSPVQDREIEFTIDLIPGTAPIAKAPYKMGPKELKELKEQLDDLEQKGFIQESVSPWGSPVIFVDKRDGGRRMCGDYRNLNNVTIKNKYPLPRIQDLFDQVRGAGVFSKIDLRSGYHQIKIKKEDVPKTAFVSRYGHHEYLVVPFGLTNAPAIFMNLMNKIFMPYLDKFVIVFIDDILIYSKNKAEHAEHLRLVLQTLREHQLYAKFSKCEFWLDQVEFLGHVISKDGIAVNPSKVAAVLEWEAPKTVKEIRGFLGMAGYYRRFIEGFSKIAGPMTKMLRKNTPFVWSEECEKSFQTLKEKLTTAPVLAVPEVGKDYTVYCDASKHGLGCVLMQDRKVISYGSRQLRPHEVNYPTHDLELAAVVFALKTWRHFLYGAKCELYTDHKSLKYFFTQKELNMRQKRWLELIKDYDLTINYTPGKANVVADALSRKSTGGVEQEISPELRKEISQAQIQLWEKEAHEGLSALQVADELNVNLKNEIMMGQLDDPFIVEEMRRIDEGRPSEFHRGESGSLWFQKRICVPDIAKIKEVILREAHQTPYSIHPGSTKMYMDLKELFWWNNMKRDIAQYVAECHTCQRVKARVRQESYNLYLFQSGNGRK</sequence>
<dbReference type="SUPFAM" id="SSF56672">
    <property type="entry name" value="DNA/RNA polymerases"/>
    <property type="match status" value="1"/>
</dbReference>
<evidence type="ECO:0000256" key="3">
    <source>
        <dbReference type="ARBA" id="ARBA00022722"/>
    </source>
</evidence>
<dbReference type="Pfam" id="PF00078">
    <property type="entry name" value="RVT_1"/>
    <property type="match status" value="1"/>
</dbReference>
<evidence type="ECO:0000256" key="5">
    <source>
        <dbReference type="ARBA" id="ARBA00022801"/>
    </source>
</evidence>
<gene>
    <name evidence="9" type="ORF">QYE76_050977</name>
</gene>
<dbReference type="GO" id="GO:0003964">
    <property type="term" value="F:RNA-directed DNA polymerase activity"/>
    <property type="evidence" value="ECO:0007669"/>
    <property type="project" value="UniProtKB-KW"/>
</dbReference>
<keyword evidence="6" id="KW-0695">RNA-directed DNA polymerase</keyword>
<dbReference type="PANTHER" id="PTHR37984">
    <property type="entry name" value="PROTEIN CBG26694"/>
    <property type="match status" value="1"/>
</dbReference>
<dbReference type="InterPro" id="IPR041588">
    <property type="entry name" value="Integrase_H2C2"/>
</dbReference>
<dbReference type="PANTHER" id="PTHR37984:SF5">
    <property type="entry name" value="PROTEIN NYNRIN-LIKE"/>
    <property type="match status" value="1"/>
</dbReference>
<keyword evidence="5" id="KW-0378">Hydrolase</keyword>
<dbReference type="PROSITE" id="PS50878">
    <property type="entry name" value="RT_POL"/>
    <property type="match status" value="1"/>
</dbReference>
<dbReference type="Pfam" id="PF17917">
    <property type="entry name" value="RT_RNaseH"/>
    <property type="match status" value="1"/>
</dbReference>
<dbReference type="CDD" id="cd09274">
    <property type="entry name" value="RNase_HI_RT_Ty3"/>
    <property type="match status" value="1"/>
</dbReference>
<evidence type="ECO:0000313" key="9">
    <source>
        <dbReference type="EMBL" id="KAK1662818.1"/>
    </source>
</evidence>
<dbReference type="GO" id="GO:0016787">
    <property type="term" value="F:hydrolase activity"/>
    <property type="evidence" value="ECO:0007669"/>
    <property type="project" value="UniProtKB-KW"/>
</dbReference>
<dbReference type="InterPro" id="IPR043502">
    <property type="entry name" value="DNA/RNA_pol_sf"/>
</dbReference>
<organism evidence="9 10">
    <name type="scientific">Lolium multiflorum</name>
    <name type="common">Italian ryegrass</name>
    <name type="synonym">Lolium perenne subsp. multiflorum</name>
    <dbReference type="NCBI Taxonomy" id="4521"/>
    <lineage>
        <taxon>Eukaryota</taxon>
        <taxon>Viridiplantae</taxon>
        <taxon>Streptophyta</taxon>
        <taxon>Embryophyta</taxon>
        <taxon>Tracheophyta</taxon>
        <taxon>Spermatophyta</taxon>
        <taxon>Magnoliopsida</taxon>
        <taxon>Liliopsida</taxon>
        <taxon>Poales</taxon>
        <taxon>Poaceae</taxon>
        <taxon>BOP clade</taxon>
        <taxon>Pooideae</taxon>
        <taxon>Poodae</taxon>
        <taxon>Poeae</taxon>
        <taxon>Poeae Chloroplast Group 2 (Poeae type)</taxon>
        <taxon>Loliodinae</taxon>
        <taxon>Loliinae</taxon>
        <taxon>Lolium</taxon>
    </lineage>
</organism>
<dbReference type="Gene3D" id="3.10.10.10">
    <property type="entry name" value="HIV Type 1 Reverse Transcriptase, subunit A, domain 1"/>
    <property type="match status" value="1"/>
</dbReference>
<dbReference type="GO" id="GO:0004519">
    <property type="term" value="F:endonuclease activity"/>
    <property type="evidence" value="ECO:0007669"/>
    <property type="project" value="UniProtKB-KW"/>
</dbReference>
<feature type="compositionally biased region" description="Basic and acidic residues" evidence="7">
    <location>
        <begin position="1"/>
        <end position="16"/>
    </location>
</feature>
<protein>
    <recommendedName>
        <fullName evidence="8">Reverse transcriptase domain-containing protein</fullName>
    </recommendedName>
</protein>
<accession>A0AAD8SR06</accession>
<dbReference type="Gene3D" id="1.10.340.70">
    <property type="match status" value="1"/>
</dbReference>
<dbReference type="InterPro" id="IPR000477">
    <property type="entry name" value="RT_dom"/>
</dbReference>
<feature type="region of interest" description="Disordered" evidence="7">
    <location>
        <begin position="1"/>
        <end position="28"/>
    </location>
</feature>
<comment type="caution">
    <text evidence="9">The sequence shown here is derived from an EMBL/GenBank/DDBJ whole genome shotgun (WGS) entry which is preliminary data.</text>
</comment>
<dbReference type="EMBL" id="JAUUTY010000003">
    <property type="protein sequence ID" value="KAK1662818.1"/>
    <property type="molecule type" value="Genomic_DNA"/>
</dbReference>
<evidence type="ECO:0000259" key="8">
    <source>
        <dbReference type="PROSITE" id="PS50878"/>
    </source>
</evidence>
<keyword evidence="10" id="KW-1185">Reference proteome</keyword>
<reference evidence="9" key="1">
    <citation type="submission" date="2023-07" db="EMBL/GenBank/DDBJ databases">
        <title>A chromosome-level genome assembly of Lolium multiflorum.</title>
        <authorList>
            <person name="Chen Y."/>
            <person name="Copetti D."/>
            <person name="Kolliker R."/>
            <person name="Studer B."/>
        </authorList>
    </citation>
    <scope>NUCLEOTIDE SEQUENCE</scope>
    <source>
        <strain evidence="9">02402/16</strain>
        <tissue evidence="9">Leaf</tissue>
    </source>
</reference>
<dbReference type="Pfam" id="PF17921">
    <property type="entry name" value="Integrase_H2C2"/>
    <property type="match status" value="1"/>
</dbReference>
<evidence type="ECO:0000256" key="1">
    <source>
        <dbReference type="ARBA" id="ARBA00022679"/>
    </source>
</evidence>
<keyword evidence="1" id="KW-0808">Transferase</keyword>